<evidence type="ECO:0000313" key="3">
    <source>
        <dbReference type="Proteomes" id="UP000226031"/>
    </source>
</evidence>
<feature type="region of interest" description="Disordered" evidence="1">
    <location>
        <begin position="40"/>
        <end position="66"/>
    </location>
</feature>
<reference evidence="2 3" key="1">
    <citation type="submission" date="2017-10" db="EMBL/GenBank/DDBJ databases">
        <title>Comparative genomics in systemic dimorphic fungi from Ajellomycetaceae.</title>
        <authorList>
            <person name="Munoz J.F."/>
            <person name="Mcewen J.G."/>
            <person name="Clay O.K."/>
            <person name="Cuomo C.A."/>
        </authorList>
    </citation>
    <scope>NUCLEOTIDE SEQUENCE [LARGE SCALE GENOMIC DNA]</scope>
    <source>
        <strain evidence="2 3">UAMH4076</strain>
    </source>
</reference>
<organism evidence="2 3">
    <name type="scientific">[Emmonsia] crescens</name>
    <dbReference type="NCBI Taxonomy" id="73230"/>
    <lineage>
        <taxon>Eukaryota</taxon>
        <taxon>Fungi</taxon>
        <taxon>Dikarya</taxon>
        <taxon>Ascomycota</taxon>
        <taxon>Pezizomycotina</taxon>
        <taxon>Eurotiomycetes</taxon>
        <taxon>Eurotiomycetidae</taxon>
        <taxon>Onygenales</taxon>
        <taxon>Ajellomycetaceae</taxon>
        <taxon>Emergomyces</taxon>
    </lineage>
</organism>
<dbReference type="EMBL" id="PDND01000056">
    <property type="protein sequence ID" value="PGH33700.1"/>
    <property type="molecule type" value="Genomic_DNA"/>
</dbReference>
<evidence type="ECO:0000313" key="2">
    <source>
        <dbReference type="EMBL" id="PGH33700.1"/>
    </source>
</evidence>
<dbReference type="AlphaFoldDB" id="A0A2B7ZK47"/>
<accession>A0A2B7ZK47</accession>
<sequence>MFSNKAEVSATNDNAATTKNYDEIQRALPASEQNLSGLEAEHENNNDSGDDVNSTISTTNSVPSSASSSAFLSTQAQMGLLARQVRNTLNEIVAVENSLAVLAAYDISEIAEHLQRTTSRILAVYISLWELFEEKEETNGGHEMAATIRAVIGEYPTIKGRCGI</sequence>
<dbReference type="Proteomes" id="UP000226031">
    <property type="component" value="Unassembled WGS sequence"/>
</dbReference>
<dbReference type="VEuPathDB" id="FungiDB:EMCG_02701"/>
<feature type="compositionally biased region" description="Polar residues" evidence="1">
    <location>
        <begin position="9"/>
        <end position="19"/>
    </location>
</feature>
<name>A0A2B7ZK47_9EURO</name>
<proteinExistence type="predicted"/>
<protein>
    <submittedName>
        <fullName evidence="2">Uncharacterized protein</fullName>
    </submittedName>
</protein>
<comment type="caution">
    <text evidence="2">The sequence shown here is derived from an EMBL/GenBank/DDBJ whole genome shotgun (WGS) entry which is preliminary data.</text>
</comment>
<keyword evidence="3" id="KW-1185">Reference proteome</keyword>
<evidence type="ECO:0000256" key="1">
    <source>
        <dbReference type="SAM" id="MobiDB-lite"/>
    </source>
</evidence>
<gene>
    <name evidence="2" type="ORF">GX50_03438</name>
</gene>
<feature type="compositionally biased region" description="Low complexity" evidence="1">
    <location>
        <begin position="57"/>
        <end position="66"/>
    </location>
</feature>
<feature type="region of interest" description="Disordered" evidence="1">
    <location>
        <begin position="1"/>
        <end position="20"/>
    </location>
</feature>